<evidence type="ECO:0000313" key="3">
    <source>
        <dbReference type="Proteomes" id="UP000012651"/>
    </source>
</evidence>
<dbReference type="Proteomes" id="UP000012651">
    <property type="component" value="Unassembled WGS sequence"/>
</dbReference>
<evidence type="ECO:0000313" key="2">
    <source>
        <dbReference type="EMBL" id="EMZ40579.1"/>
    </source>
</evidence>
<comment type="caution">
    <text evidence="2">The sequence shown here is derived from an EMBL/GenBank/DDBJ whole genome shotgun (WGS) entry which is preliminary data.</text>
</comment>
<keyword evidence="1" id="KW-0812">Transmembrane</keyword>
<reference evidence="2 3" key="1">
    <citation type="submission" date="2013-03" db="EMBL/GenBank/DDBJ databases">
        <title>The Genome Sequence of Atopobium minutum 10063974.</title>
        <authorList>
            <consortium name="The Broad Institute Genome Sequencing Platform"/>
            <person name="Earl A."/>
            <person name="Ward D."/>
            <person name="Feldgarden M."/>
            <person name="Gevers D."/>
            <person name="Lambert T."/>
            <person name="Marvaud J.-C."/>
            <person name="Courvalin P."/>
            <person name="Walker B."/>
            <person name="Young S.K."/>
            <person name="Zeng Q."/>
            <person name="Gargeya S."/>
            <person name="Fitzgerald M."/>
            <person name="Haas B."/>
            <person name="Abouelleil A."/>
            <person name="Alvarado L."/>
            <person name="Arachchi H.M."/>
            <person name="Berlin A.M."/>
            <person name="Chapman S.B."/>
            <person name="Dewar J."/>
            <person name="Goldberg J."/>
            <person name="Griggs A."/>
            <person name="Gujja S."/>
            <person name="Hansen M."/>
            <person name="Howarth C."/>
            <person name="Imamovic A."/>
            <person name="Larimer J."/>
            <person name="McCowan C."/>
            <person name="Murphy C."/>
            <person name="Neiman D."/>
            <person name="Pearson M."/>
            <person name="Priest M."/>
            <person name="Roberts A."/>
            <person name="Saif S."/>
            <person name="Shea T."/>
            <person name="Sisk P."/>
            <person name="Sykes S."/>
            <person name="Wortman J."/>
            <person name="Nusbaum C."/>
            <person name="Birren B."/>
        </authorList>
    </citation>
    <scope>NUCLEOTIDE SEQUENCE [LARGE SCALE GENOMIC DNA]</scope>
    <source>
        <strain evidence="2 3">10063974</strain>
    </source>
</reference>
<dbReference type="RefSeq" id="WP_002564267.1">
    <property type="nucleotide sequence ID" value="NZ_KB822534.1"/>
</dbReference>
<gene>
    <name evidence="2" type="ORF">HMPREF1091_01522</name>
</gene>
<accession>N2BUM7</accession>
<keyword evidence="1" id="KW-0472">Membrane</keyword>
<keyword evidence="1" id="KW-1133">Transmembrane helix</keyword>
<keyword evidence="3" id="KW-1185">Reference proteome</keyword>
<name>N2BUM7_9ACTN</name>
<dbReference type="PATRIC" id="fig|997872.3.peg.1530"/>
<protein>
    <submittedName>
        <fullName evidence="2">Uncharacterized protein</fullName>
    </submittedName>
</protein>
<proteinExistence type="predicted"/>
<organism evidence="2 3">
    <name type="scientific">Atopobium minutum 10063974</name>
    <dbReference type="NCBI Taxonomy" id="997872"/>
    <lineage>
        <taxon>Bacteria</taxon>
        <taxon>Bacillati</taxon>
        <taxon>Actinomycetota</taxon>
        <taxon>Coriobacteriia</taxon>
        <taxon>Coriobacteriales</taxon>
        <taxon>Atopobiaceae</taxon>
        <taxon>Atopobium</taxon>
    </lineage>
</organism>
<dbReference type="HOGENOM" id="CLU_2178391_0_0_11"/>
<sequence length="109" mass="11892">MLNVMPLCAALYGLIFSFMLPRLTEMLVDFKQAQRKREIIANNSKLAFTAAGFAHALFCIACGVLLPVPLVIPVLLLTTICIVSSLVDNMLRIISNEAVLAVLLIGIVY</sequence>
<dbReference type="EMBL" id="AGXC01000003">
    <property type="protein sequence ID" value="EMZ40579.1"/>
    <property type="molecule type" value="Genomic_DNA"/>
</dbReference>
<dbReference type="AlphaFoldDB" id="N2BUM7"/>
<feature type="transmembrane region" description="Helical" evidence="1">
    <location>
        <begin position="50"/>
        <end position="83"/>
    </location>
</feature>
<evidence type="ECO:0000256" key="1">
    <source>
        <dbReference type="SAM" id="Phobius"/>
    </source>
</evidence>